<dbReference type="EMBL" id="CAFZ01000001">
    <property type="protein sequence ID" value="CCA66330.1"/>
    <property type="molecule type" value="Genomic_DNA"/>
</dbReference>
<feature type="transmembrane region" description="Helical" evidence="6">
    <location>
        <begin position="33"/>
        <end position="52"/>
    </location>
</feature>
<keyword evidence="4 6" id="KW-0472">Membrane</keyword>
<evidence type="ECO:0000256" key="3">
    <source>
        <dbReference type="ARBA" id="ARBA00022989"/>
    </source>
</evidence>
<dbReference type="GO" id="GO:0007189">
    <property type="term" value="P:adenylate cyclase-activating G protein-coupled receptor signaling pathway"/>
    <property type="evidence" value="ECO:0007669"/>
    <property type="project" value="TreeGrafter"/>
</dbReference>
<comment type="subcellular location">
    <subcellularLocation>
        <location evidence="1">Membrane</location>
        <topology evidence="1">Multi-pass membrane protein</topology>
    </subcellularLocation>
</comment>
<feature type="transmembrane region" description="Helical" evidence="6">
    <location>
        <begin position="101"/>
        <end position="125"/>
    </location>
</feature>
<feature type="region of interest" description="Disordered" evidence="5">
    <location>
        <begin position="421"/>
        <end position="446"/>
    </location>
</feature>
<dbReference type="eggNOG" id="ENOG502S939">
    <property type="taxonomic scope" value="Eukaryota"/>
</dbReference>
<name>G4T506_SERID</name>
<dbReference type="OrthoDB" id="3251871at2759"/>
<organism evidence="7 8">
    <name type="scientific">Serendipita indica (strain DSM 11827)</name>
    <name type="common">Root endophyte fungus</name>
    <name type="synonym">Piriformospora indica</name>
    <dbReference type="NCBI Taxonomy" id="1109443"/>
    <lineage>
        <taxon>Eukaryota</taxon>
        <taxon>Fungi</taxon>
        <taxon>Dikarya</taxon>
        <taxon>Basidiomycota</taxon>
        <taxon>Agaricomycotina</taxon>
        <taxon>Agaricomycetes</taxon>
        <taxon>Sebacinales</taxon>
        <taxon>Serendipitaceae</taxon>
        <taxon>Serendipita</taxon>
    </lineage>
</organism>
<comment type="caution">
    <text evidence="7">The sequence shown here is derived from an EMBL/GenBank/DDBJ whole genome shotgun (WGS) entry which is preliminary data.</text>
</comment>
<dbReference type="GO" id="GO:0005886">
    <property type="term" value="C:plasma membrane"/>
    <property type="evidence" value="ECO:0007669"/>
    <property type="project" value="TreeGrafter"/>
</dbReference>
<evidence type="ECO:0000313" key="7">
    <source>
        <dbReference type="EMBL" id="CCA66330.1"/>
    </source>
</evidence>
<dbReference type="InParanoid" id="G4T506"/>
<feature type="transmembrane region" description="Helical" evidence="6">
    <location>
        <begin position="64"/>
        <end position="89"/>
    </location>
</feature>
<feature type="compositionally biased region" description="Polar residues" evidence="5">
    <location>
        <begin position="226"/>
        <end position="238"/>
    </location>
</feature>
<dbReference type="AlphaFoldDB" id="G4T506"/>
<feature type="transmembrane region" description="Helical" evidence="6">
    <location>
        <begin position="373"/>
        <end position="393"/>
    </location>
</feature>
<accession>G4T506</accession>
<feature type="region of interest" description="Disordered" evidence="5">
    <location>
        <begin position="1"/>
        <end position="21"/>
    </location>
</feature>
<feature type="region of interest" description="Disordered" evidence="5">
    <location>
        <begin position="279"/>
        <end position="301"/>
    </location>
</feature>
<feature type="transmembrane region" description="Helical" evidence="6">
    <location>
        <begin position="181"/>
        <end position="212"/>
    </location>
</feature>
<keyword evidence="8" id="KW-1185">Reference proteome</keyword>
<dbReference type="PANTHER" id="PTHR23112:SF0">
    <property type="entry name" value="TRANSMEMBRANE PROTEIN 116"/>
    <property type="match status" value="1"/>
</dbReference>
<evidence type="ECO:0000256" key="5">
    <source>
        <dbReference type="SAM" id="MobiDB-lite"/>
    </source>
</evidence>
<dbReference type="STRING" id="1109443.G4T506"/>
<proteinExistence type="predicted"/>
<feature type="compositionally biased region" description="Basic and acidic residues" evidence="5">
    <location>
        <begin position="421"/>
        <end position="433"/>
    </location>
</feature>
<evidence type="ECO:0000313" key="8">
    <source>
        <dbReference type="Proteomes" id="UP000007148"/>
    </source>
</evidence>
<dbReference type="Gene3D" id="1.20.1070.10">
    <property type="entry name" value="Rhodopsin 7-helix transmembrane proteins"/>
    <property type="match status" value="1"/>
</dbReference>
<feature type="region of interest" description="Disordered" evidence="5">
    <location>
        <begin position="226"/>
        <end position="246"/>
    </location>
</feature>
<dbReference type="SUPFAM" id="SSF81321">
    <property type="entry name" value="Family A G protein-coupled receptor-like"/>
    <property type="match status" value="1"/>
</dbReference>
<dbReference type="GO" id="GO:0004930">
    <property type="term" value="F:G protein-coupled receptor activity"/>
    <property type="evidence" value="ECO:0007669"/>
    <property type="project" value="TreeGrafter"/>
</dbReference>
<sequence length="510" mass="56268">MASPSATPTPSPSTPDSFDSSDAATTSDLAVKISNSISLAACIAVVVSYFYFRRNNRRIMQRTSLVLAVSMASADLLLHFINIFGYAPLPKSVCGFVGGFLYAWPTLVSLFYSFSIALNTQLAFVFGKRPGQTKLKYYIGIPLAVATCITVPALATGLYGQDDNWDMCWYNTQGKTAQQVLIPYVFTFAFWCLIVIFYLVVAAVTIIVAVFYTSSRLNRLAANFTRSNNSRPSHSQPQPRAAASLGQPRYLPQRSYIQSDLAITKPEMEIEPVLPVLSRSSDTHDRSGNQTPSRALSSRPPHVQDVLPLSRRSLAMRALAIRLIGYIIVPVLCIFLRHIQLPGVINDLLAKSNPTIVASIPESVTTFFDTLNGLVGTFSSVLYALDPALLALYSQLWHQRRQKVSSNATTDRAIELNNAREQSEISDYKDADGQPRGSAAGGSSSDTRIAHFRTEGQRSNLFPLHIGRLKKQRKIPRQSMMMGDGVLIQVEVQVNRDDDIGRLENYLDGL</sequence>
<evidence type="ECO:0000256" key="1">
    <source>
        <dbReference type="ARBA" id="ARBA00004141"/>
    </source>
</evidence>
<evidence type="ECO:0000256" key="4">
    <source>
        <dbReference type="ARBA" id="ARBA00023136"/>
    </source>
</evidence>
<reference evidence="7 8" key="1">
    <citation type="journal article" date="2011" name="PLoS Pathog.">
        <title>Endophytic Life Strategies Decoded by Genome and Transcriptome Analyses of the Mutualistic Root Symbiont Piriformospora indica.</title>
        <authorList>
            <person name="Zuccaro A."/>
            <person name="Lahrmann U."/>
            <person name="Guldener U."/>
            <person name="Langen G."/>
            <person name="Pfiffi S."/>
            <person name="Biedenkopf D."/>
            <person name="Wong P."/>
            <person name="Samans B."/>
            <person name="Grimm C."/>
            <person name="Basiewicz M."/>
            <person name="Murat C."/>
            <person name="Martin F."/>
            <person name="Kogel K.H."/>
        </authorList>
    </citation>
    <scope>NUCLEOTIDE SEQUENCE [LARGE SCALE GENOMIC DNA]</scope>
    <source>
        <strain evidence="7 8">DSM 11827</strain>
    </source>
</reference>
<dbReference type="PANTHER" id="PTHR23112">
    <property type="entry name" value="G PROTEIN-COUPLED RECEPTOR 157-RELATED"/>
    <property type="match status" value="1"/>
</dbReference>
<dbReference type="Proteomes" id="UP000007148">
    <property type="component" value="Unassembled WGS sequence"/>
</dbReference>
<evidence type="ECO:0008006" key="9">
    <source>
        <dbReference type="Google" id="ProtNLM"/>
    </source>
</evidence>
<dbReference type="HOGENOM" id="CLU_041046_0_0_1"/>
<gene>
    <name evidence="7" type="ORF">PIIN_00016</name>
</gene>
<keyword evidence="3 6" id="KW-1133">Transmembrane helix</keyword>
<evidence type="ECO:0000256" key="2">
    <source>
        <dbReference type="ARBA" id="ARBA00022692"/>
    </source>
</evidence>
<feature type="transmembrane region" description="Helical" evidence="6">
    <location>
        <begin position="319"/>
        <end position="339"/>
    </location>
</feature>
<keyword evidence="2 6" id="KW-0812">Transmembrane</keyword>
<feature type="transmembrane region" description="Helical" evidence="6">
    <location>
        <begin position="137"/>
        <end position="161"/>
    </location>
</feature>
<protein>
    <recommendedName>
        <fullName evidence="9">G-protein coupled receptors family 2 profile 2 domain-containing protein</fullName>
    </recommendedName>
</protein>
<evidence type="ECO:0000256" key="6">
    <source>
        <dbReference type="SAM" id="Phobius"/>
    </source>
</evidence>